<sequence length="60" mass="6963">DDVLFRDNAASLRFVTIPYDVLAQNIIGHSDVFTNVRQTRFRRFTVCEATKDESNKEEGR</sequence>
<name>A0A9W8L814_9FUNG</name>
<proteinExistence type="predicted"/>
<dbReference type="EMBL" id="JANBUH010002126">
    <property type="protein sequence ID" value="KAJ2740740.1"/>
    <property type="molecule type" value="Genomic_DNA"/>
</dbReference>
<feature type="non-terminal residue" evidence="1">
    <location>
        <position position="60"/>
    </location>
</feature>
<dbReference type="AlphaFoldDB" id="A0A9W8L814"/>
<keyword evidence="2" id="KW-1185">Reference proteome</keyword>
<dbReference type="OrthoDB" id="10594366at2759"/>
<accession>A0A9W8L814</accession>
<reference evidence="1" key="1">
    <citation type="submission" date="2022-07" db="EMBL/GenBank/DDBJ databases">
        <title>Phylogenomic reconstructions and comparative analyses of Kickxellomycotina fungi.</title>
        <authorList>
            <person name="Reynolds N.K."/>
            <person name="Stajich J.E."/>
            <person name="Barry K."/>
            <person name="Grigoriev I.V."/>
            <person name="Crous P."/>
            <person name="Smith M.E."/>
        </authorList>
    </citation>
    <scope>NUCLEOTIDE SEQUENCE</scope>
    <source>
        <strain evidence="1">BCRC 34297</strain>
    </source>
</reference>
<feature type="non-terminal residue" evidence="1">
    <location>
        <position position="1"/>
    </location>
</feature>
<organism evidence="1 2">
    <name type="scientific">Coemansia pectinata</name>
    <dbReference type="NCBI Taxonomy" id="1052879"/>
    <lineage>
        <taxon>Eukaryota</taxon>
        <taxon>Fungi</taxon>
        <taxon>Fungi incertae sedis</taxon>
        <taxon>Zoopagomycota</taxon>
        <taxon>Kickxellomycotina</taxon>
        <taxon>Kickxellomycetes</taxon>
        <taxon>Kickxellales</taxon>
        <taxon>Kickxellaceae</taxon>
        <taxon>Coemansia</taxon>
    </lineage>
</organism>
<comment type="caution">
    <text evidence="1">The sequence shown here is derived from an EMBL/GenBank/DDBJ whole genome shotgun (WGS) entry which is preliminary data.</text>
</comment>
<evidence type="ECO:0000313" key="1">
    <source>
        <dbReference type="EMBL" id="KAJ2740740.1"/>
    </source>
</evidence>
<evidence type="ECO:0000313" key="2">
    <source>
        <dbReference type="Proteomes" id="UP001140011"/>
    </source>
</evidence>
<gene>
    <name evidence="1" type="ORF">GGI19_007057</name>
</gene>
<protein>
    <submittedName>
        <fullName evidence="1">Uncharacterized protein</fullName>
    </submittedName>
</protein>
<dbReference type="Proteomes" id="UP001140011">
    <property type="component" value="Unassembled WGS sequence"/>
</dbReference>